<dbReference type="EMBL" id="JAPJDZ010000203">
    <property type="protein sequence ID" value="MDP5138573.1"/>
    <property type="molecule type" value="Genomic_DNA"/>
</dbReference>
<sequence>MNSYLITDTPTIYADMNVFRYVACGDISIYEPARFKWVYSHVHLDEIHRNRNTDALEGMKILGAVEIDDVLNETFQSVGNIVLRNYIDPYLRYEQHLEAIKDYENTNDHMLEHLIRIFGADNFNELSMTPDQMREEIDRLTTEIDPKARIELLDKAENVSNEMRDSINTHLNDRMPIDKTRSAMGITSEMRKSIEMSQSPIDAIWDIISPSLNGVTINQFFCFEPIPGIEGVPHTQHGAITGSQIVLNLIGISPDQGLAKREKIKNIMSDGQHVGMASYCNALLSADRRFCNKARAAYEYLGNVTCALHFEYKKGMEINLGIQQRET</sequence>
<evidence type="ECO:0008006" key="3">
    <source>
        <dbReference type="Google" id="ProtNLM"/>
    </source>
</evidence>
<protein>
    <recommendedName>
        <fullName evidence="3">Phage protein</fullName>
    </recommendedName>
</protein>
<gene>
    <name evidence="1" type="ORF">ORJ04_21740</name>
</gene>
<evidence type="ECO:0000313" key="1">
    <source>
        <dbReference type="EMBL" id="MDP5138573.1"/>
    </source>
</evidence>
<accession>A0ABT9I666</accession>
<evidence type="ECO:0000313" key="2">
    <source>
        <dbReference type="Proteomes" id="UP001231109"/>
    </source>
</evidence>
<reference evidence="1 2" key="1">
    <citation type="submission" date="2022-11" db="EMBL/GenBank/DDBJ databases">
        <title>Viruses from the air-sea interface of a natural surface slick.</title>
        <authorList>
            <person name="Rahlff J."/>
            <person name="Holmfeldt K."/>
        </authorList>
    </citation>
    <scope>NUCLEOTIDE SEQUENCE [LARGE SCALE GENOMIC DNA]</scope>
    <source>
        <strain evidence="1 2">SMS4</strain>
    </source>
</reference>
<name>A0ABT9I666_9GAMM</name>
<organism evidence="1 2">
    <name type="scientific">Rheinheimera baltica</name>
    <dbReference type="NCBI Taxonomy" id="67576"/>
    <lineage>
        <taxon>Bacteria</taxon>
        <taxon>Pseudomonadati</taxon>
        <taxon>Pseudomonadota</taxon>
        <taxon>Gammaproteobacteria</taxon>
        <taxon>Chromatiales</taxon>
        <taxon>Chromatiaceae</taxon>
        <taxon>Rheinheimera</taxon>
    </lineage>
</organism>
<dbReference type="RefSeq" id="WP_305977690.1">
    <property type="nucleotide sequence ID" value="NZ_JAPJDZ010000203.1"/>
</dbReference>
<dbReference type="Proteomes" id="UP001231109">
    <property type="component" value="Unassembled WGS sequence"/>
</dbReference>
<keyword evidence="2" id="KW-1185">Reference proteome</keyword>
<proteinExistence type="predicted"/>
<comment type="caution">
    <text evidence="1">The sequence shown here is derived from an EMBL/GenBank/DDBJ whole genome shotgun (WGS) entry which is preliminary data.</text>
</comment>